<dbReference type="PANTHER" id="PTHR43630:SF1">
    <property type="entry name" value="POLY-BETA-1,6-N-ACETYL-D-GLUCOSAMINE SYNTHASE"/>
    <property type="match status" value="1"/>
</dbReference>
<dbReference type="PANTHER" id="PTHR43630">
    <property type="entry name" value="POLY-BETA-1,6-N-ACETYL-D-GLUCOSAMINE SYNTHASE"/>
    <property type="match status" value="1"/>
</dbReference>
<dbReference type="RefSeq" id="WP_125485873.1">
    <property type="nucleotide sequence ID" value="NZ_RSDW01000001.1"/>
</dbReference>
<dbReference type="Gene3D" id="3.90.550.10">
    <property type="entry name" value="Spore Coat Polysaccharide Biosynthesis Protein SpsA, Chain A"/>
    <property type="match status" value="1"/>
</dbReference>
<keyword evidence="3 5" id="KW-0808">Transferase</keyword>
<evidence type="ECO:0000256" key="2">
    <source>
        <dbReference type="ARBA" id="ARBA00022676"/>
    </source>
</evidence>
<dbReference type="AlphaFoldDB" id="A0A3R9QBM8"/>
<keyword evidence="2" id="KW-0328">Glycosyltransferase</keyword>
<dbReference type="CDD" id="cd00761">
    <property type="entry name" value="Glyco_tranf_GTA_type"/>
    <property type="match status" value="1"/>
</dbReference>
<name>A0A3R9QBM8_9BACT</name>
<dbReference type="SUPFAM" id="SSF53448">
    <property type="entry name" value="Nucleotide-diphospho-sugar transferases"/>
    <property type="match status" value="1"/>
</dbReference>
<dbReference type="Proteomes" id="UP000269669">
    <property type="component" value="Unassembled WGS sequence"/>
</dbReference>
<proteinExistence type="inferred from homology"/>
<comment type="caution">
    <text evidence="5">The sequence shown here is derived from an EMBL/GenBank/DDBJ whole genome shotgun (WGS) entry which is preliminary data.</text>
</comment>
<accession>A0A3R9QBM8</accession>
<sequence length="288" mass="33469">MNPRYVIVTPVRDEEKYIESTIESVLHQTILPAEWVIVDDGSVDRTGEIADRYAMQHSWISVIHRENRGFRKSGGGVMEAFYDGYNKLQSAHWDFIVKLDGDLDFAPDYFEKCFAHFYQDSKLGIGGGEIHHLVDGELKLEVNPRFHVRGATKIYKRACWEGIEGLWLAPGWDTIDEVKANMLGWKTYAFPELHLLHHRFTGTEEGLFRDRVKHGVACYVSWYHPLYVVASCLRRLTQKPYIVGSIGIMYGFLKAHFARLPRLEDRTYRAYIRGQQLRRLCGLQTIWK</sequence>
<dbReference type="InterPro" id="IPR029044">
    <property type="entry name" value="Nucleotide-diphossugar_trans"/>
</dbReference>
<dbReference type="InterPro" id="IPR001173">
    <property type="entry name" value="Glyco_trans_2-like"/>
</dbReference>
<keyword evidence="6" id="KW-1185">Reference proteome</keyword>
<evidence type="ECO:0000259" key="4">
    <source>
        <dbReference type="Pfam" id="PF00535"/>
    </source>
</evidence>
<evidence type="ECO:0000256" key="1">
    <source>
        <dbReference type="ARBA" id="ARBA00006739"/>
    </source>
</evidence>
<protein>
    <submittedName>
        <fullName evidence="5">Glycosyltransferase involved in cell wall biosynthesis</fullName>
    </submittedName>
</protein>
<dbReference type="Pfam" id="PF00535">
    <property type="entry name" value="Glycos_transf_2"/>
    <property type="match status" value="1"/>
</dbReference>
<comment type="similarity">
    <text evidence="1">Belongs to the glycosyltransferase 2 family.</text>
</comment>
<evidence type="ECO:0000256" key="3">
    <source>
        <dbReference type="ARBA" id="ARBA00022679"/>
    </source>
</evidence>
<organism evidence="5 6">
    <name type="scientific">Edaphobacter aggregans</name>
    <dbReference type="NCBI Taxonomy" id="570835"/>
    <lineage>
        <taxon>Bacteria</taxon>
        <taxon>Pseudomonadati</taxon>
        <taxon>Acidobacteriota</taxon>
        <taxon>Terriglobia</taxon>
        <taxon>Terriglobales</taxon>
        <taxon>Acidobacteriaceae</taxon>
        <taxon>Edaphobacter</taxon>
    </lineage>
</organism>
<feature type="domain" description="Glycosyltransferase 2-like" evidence="4">
    <location>
        <begin position="7"/>
        <end position="127"/>
    </location>
</feature>
<evidence type="ECO:0000313" key="5">
    <source>
        <dbReference type="EMBL" id="RSL17379.1"/>
    </source>
</evidence>
<reference evidence="5 6" key="1">
    <citation type="submission" date="2018-12" db="EMBL/GenBank/DDBJ databases">
        <title>Sequencing of bacterial isolates from soil warming experiment in Harvard Forest, Massachusetts, USA.</title>
        <authorList>
            <person name="Deangelis K."/>
        </authorList>
    </citation>
    <scope>NUCLEOTIDE SEQUENCE [LARGE SCALE GENOMIC DNA]</scope>
    <source>
        <strain evidence="5 6">EB153</strain>
    </source>
</reference>
<dbReference type="OrthoDB" id="9800276at2"/>
<evidence type="ECO:0000313" key="6">
    <source>
        <dbReference type="Proteomes" id="UP000269669"/>
    </source>
</evidence>
<dbReference type="GO" id="GO:0016757">
    <property type="term" value="F:glycosyltransferase activity"/>
    <property type="evidence" value="ECO:0007669"/>
    <property type="project" value="UniProtKB-KW"/>
</dbReference>
<dbReference type="EMBL" id="RSDW01000001">
    <property type="protein sequence ID" value="RSL17379.1"/>
    <property type="molecule type" value="Genomic_DNA"/>
</dbReference>
<gene>
    <name evidence="5" type="ORF">EDE15_2911</name>
</gene>